<dbReference type="SUPFAM" id="SSF158682">
    <property type="entry name" value="TerB-like"/>
    <property type="match status" value="1"/>
</dbReference>
<keyword evidence="3" id="KW-1185">Reference proteome</keyword>
<dbReference type="STRING" id="188906.SAMN04488526_0897"/>
<reference evidence="2 3" key="1">
    <citation type="submission" date="2016-10" db="EMBL/GenBank/DDBJ databases">
        <authorList>
            <person name="de Groot N.N."/>
        </authorList>
    </citation>
    <scope>NUCLEOTIDE SEQUENCE [LARGE SCALE GENOMIC DNA]</scope>
    <source>
        <strain evidence="2 3">DSM 14858</strain>
    </source>
</reference>
<organism evidence="2 3">
    <name type="scientific">Jannaschia helgolandensis</name>
    <dbReference type="NCBI Taxonomy" id="188906"/>
    <lineage>
        <taxon>Bacteria</taxon>
        <taxon>Pseudomonadati</taxon>
        <taxon>Pseudomonadota</taxon>
        <taxon>Alphaproteobacteria</taxon>
        <taxon>Rhodobacterales</taxon>
        <taxon>Roseobacteraceae</taxon>
        <taxon>Jannaschia</taxon>
    </lineage>
</organism>
<sequence>MAGEGWHTSFLGPLSEPVWRWLDSPAMLPAIAIAVAVVGLCVLVAGNLRMRRRHARLAISGLRNGARFRVVDAMCHAVWDGRTINTVRVKRALQIARDTTGMDFTSMHMQEMAQRADRIIIPINFNWMREDLNREEKLLIFNATLSVLLADGPMGRSDRVFLRTLARGLRLGRTDLRALARLITTS</sequence>
<dbReference type="AlphaFoldDB" id="A0A1H7I1H9"/>
<evidence type="ECO:0000313" key="3">
    <source>
        <dbReference type="Proteomes" id="UP000199283"/>
    </source>
</evidence>
<keyword evidence="1" id="KW-0472">Membrane</keyword>
<evidence type="ECO:0000313" key="2">
    <source>
        <dbReference type="EMBL" id="SEK56396.1"/>
    </source>
</evidence>
<gene>
    <name evidence="2" type="ORF">SAMN04488526_0897</name>
</gene>
<evidence type="ECO:0008006" key="4">
    <source>
        <dbReference type="Google" id="ProtNLM"/>
    </source>
</evidence>
<feature type="transmembrane region" description="Helical" evidence="1">
    <location>
        <begin position="26"/>
        <end position="46"/>
    </location>
</feature>
<protein>
    <recommendedName>
        <fullName evidence="4">Tellurite resistance protein TerB</fullName>
    </recommendedName>
</protein>
<keyword evidence="1" id="KW-1133">Transmembrane helix</keyword>
<evidence type="ECO:0000256" key="1">
    <source>
        <dbReference type="SAM" id="Phobius"/>
    </source>
</evidence>
<dbReference type="Proteomes" id="UP000199283">
    <property type="component" value="Unassembled WGS sequence"/>
</dbReference>
<name>A0A1H7I1H9_9RHOB</name>
<accession>A0A1H7I1H9</accession>
<dbReference type="EMBL" id="FNZQ01000001">
    <property type="protein sequence ID" value="SEK56396.1"/>
    <property type="molecule type" value="Genomic_DNA"/>
</dbReference>
<proteinExistence type="predicted"/>
<keyword evidence="1" id="KW-0812">Transmembrane</keyword>
<dbReference type="InterPro" id="IPR029024">
    <property type="entry name" value="TerB-like"/>
</dbReference>